<feature type="transmembrane region" description="Helical" evidence="1">
    <location>
        <begin position="173"/>
        <end position="191"/>
    </location>
</feature>
<evidence type="ECO:0000313" key="2">
    <source>
        <dbReference type="EMBL" id="RVX41852.1"/>
    </source>
</evidence>
<sequence length="205" mass="22030">MAAQHSIIGRMARRPVVFTALVLVTGVITGLVLYSRAGFFGLTHQVVVAQSPSGYGIGLDEPAFTEKTRPGVMALAGDLRFIDGSPDTGQYILQALTTFPGFAVSVGAFFLLWRLLWRARDGVYLPQVAGQVRVLGWWLLAGGLLAPQIEHFAMMALLDTMAVGESYYGIKEIPVVVPLVGLGLLALASVLRTGVRMRDDLEGTV</sequence>
<feature type="transmembrane region" description="Helical" evidence="1">
    <location>
        <begin position="16"/>
        <end position="34"/>
    </location>
</feature>
<dbReference type="EMBL" id="SAUN01000001">
    <property type="protein sequence ID" value="RVX41852.1"/>
    <property type="molecule type" value="Genomic_DNA"/>
</dbReference>
<feature type="transmembrane region" description="Helical" evidence="1">
    <location>
        <begin position="134"/>
        <end position="153"/>
    </location>
</feature>
<comment type="caution">
    <text evidence="2">The sequence shown here is derived from an EMBL/GenBank/DDBJ whole genome shotgun (WGS) entry which is preliminary data.</text>
</comment>
<accession>A0A438M815</accession>
<reference evidence="2 3" key="1">
    <citation type="submission" date="2019-01" db="EMBL/GenBank/DDBJ databases">
        <title>Sequencing the genomes of 1000 actinobacteria strains.</title>
        <authorList>
            <person name="Klenk H.-P."/>
        </authorList>
    </citation>
    <scope>NUCLEOTIDE SEQUENCE [LARGE SCALE GENOMIC DNA]</scope>
    <source>
        <strain evidence="2 3">DSM 43925</strain>
    </source>
</reference>
<keyword evidence="3" id="KW-1185">Reference proteome</keyword>
<gene>
    <name evidence="2" type="ORF">EDD27_4431</name>
</gene>
<keyword evidence="1" id="KW-0812">Transmembrane</keyword>
<name>A0A438M815_9ACTN</name>
<proteinExistence type="predicted"/>
<dbReference type="Proteomes" id="UP000284824">
    <property type="component" value="Unassembled WGS sequence"/>
</dbReference>
<feature type="transmembrane region" description="Helical" evidence="1">
    <location>
        <begin position="91"/>
        <end position="113"/>
    </location>
</feature>
<evidence type="ECO:0000313" key="3">
    <source>
        <dbReference type="Proteomes" id="UP000284824"/>
    </source>
</evidence>
<keyword evidence="1" id="KW-0472">Membrane</keyword>
<keyword evidence="1" id="KW-1133">Transmembrane helix</keyword>
<dbReference type="AlphaFoldDB" id="A0A438M815"/>
<organism evidence="2 3">
    <name type="scientific">Nonomuraea polychroma</name>
    <dbReference type="NCBI Taxonomy" id="46176"/>
    <lineage>
        <taxon>Bacteria</taxon>
        <taxon>Bacillati</taxon>
        <taxon>Actinomycetota</taxon>
        <taxon>Actinomycetes</taxon>
        <taxon>Streptosporangiales</taxon>
        <taxon>Streptosporangiaceae</taxon>
        <taxon>Nonomuraea</taxon>
    </lineage>
</organism>
<protein>
    <submittedName>
        <fullName evidence="2">DUF2975 family protein</fullName>
    </submittedName>
</protein>
<evidence type="ECO:0000256" key="1">
    <source>
        <dbReference type="SAM" id="Phobius"/>
    </source>
</evidence>